<protein>
    <recommendedName>
        <fullName evidence="4">Peptide methionine sulfoxide reductase MsrA</fullName>
        <shortName evidence="4">Protein-methionine-S-oxide reductase</shortName>
        <ecNumber evidence="4">1.8.4.11</ecNumber>
    </recommendedName>
    <alternativeName>
        <fullName evidence="4">Peptide-methionine (S)-S-oxide reductase</fullName>
        <shortName evidence="4">Peptide Met(O) reductase</shortName>
    </alternativeName>
</protein>
<dbReference type="RefSeq" id="WP_109592489.1">
    <property type="nucleotide sequence ID" value="NZ_CAJGZY010000017.1"/>
</dbReference>
<dbReference type="AlphaFoldDB" id="A0A2V1ZP42"/>
<name>A0A2V1ZP42_PSYIM</name>
<dbReference type="PANTHER" id="PTHR43774:SF1">
    <property type="entry name" value="PEPTIDE METHIONINE SULFOXIDE REDUCTASE MSRA 2"/>
    <property type="match status" value="1"/>
</dbReference>
<organism evidence="6 7">
    <name type="scientific">Psychrobacter immobilis</name>
    <dbReference type="NCBI Taxonomy" id="498"/>
    <lineage>
        <taxon>Bacteria</taxon>
        <taxon>Pseudomonadati</taxon>
        <taxon>Pseudomonadota</taxon>
        <taxon>Gammaproteobacteria</taxon>
        <taxon>Moraxellales</taxon>
        <taxon>Moraxellaceae</taxon>
        <taxon>Psychrobacter</taxon>
    </lineage>
</organism>
<keyword evidence="7" id="KW-1185">Reference proteome</keyword>
<evidence type="ECO:0000256" key="3">
    <source>
        <dbReference type="ARBA" id="ARBA00048782"/>
    </source>
</evidence>
<dbReference type="Gene3D" id="3.30.1060.10">
    <property type="entry name" value="Peptide methionine sulphoxide reductase MsrA"/>
    <property type="match status" value="1"/>
</dbReference>
<evidence type="ECO:0000256" key="4">
    <source>
        <dbReference type="HAMAP-Rule" id="MF_01401"/>
    </source>
</evidence>
<dbReference type="Proteomes" id="UP000245655">
    <property type="component" value="Unassembled WGS sequence"/>
</dbReference>
<comment type="caution">
    <text evidence="6">The sequence shown here is derived from an EMBL/GenBank/DDBJ whole genome shotgun (WGS) entry which is preliminary data.</text>
</comment>
<dbReference type="EMBL" id="QGGM01000017">
    <property type="protein sequence ID" value="PWK06575.1"/>
    <property type="molecule type" value="Genomic_DNA"/>
</dbReference>
<proteinExistence type="inferred from homology"/>
<dbReference type="EC" id="1.8.4.11" evidence="4"/>
<dbReference type="NCBIfam" id="TIGR00401">
    <property type="entry name" value="msrA"/>
    <property type="match status" value="1"/>
</dbReference>
<comment type="catalytic activity">
    <reaction evidence="3 4">
        <text>[thioredoxin]-disulfide + L-methionine + H2O = L-methionine (S)-S-oxide + [thioredoxin]-dithiol</text>
        <dbReference type="Rhea" id="RHEA:19993"/>
        <dbReference type="Rhea" id="RHEA-COMP:10698"/>
        <dbReference type="Rhea" id="RHEA-COMP:10700"/>
        <dbReference type="ChEBI" id="CHEBI:15377"/>
        <dbReference type="ChEBI" id="CHEBI:29950"/>
        <dbReference type="ChEBI" id="CHEBI:50058"/>
        <dbReference type="ChEBI" id="CHEBI:57844"/>
        <dbReference type="ChEBI" id="CHEBI:58772"/>
        <dbReference type="EC" id="1.8.4.11"/>
    </reaction>
</comment>
<dbReference type="SUPFAM" id="SSF55068">
    <property type="entry name" value="Peptide methionine sulfoxide reductase"/>
    <property type="match status" value="1"/>
</dbReference>
<evidence type="ECO:0000259" key="5">
    <source>
        <dbReference type="Pfam" id="PF01625"/>
    </source>
</evidence>
<comment type="catalytic activity">
    <reaction evidence="2 4">
        <text>L-methionyl-[protein] + [thioredoxin]-disulfide + H2O = L-methionyl-(S)-S-oxide-[protein] + [thioredoxin]-dithiol</text>
        <dbReference type="Rhea" id="RHEA:14217"/>
        <dbReference type="Rhea" id="RHEA-COMP:10698"/>
        <dbReference type="Rhea" id="RHEA-COMP:10700"/>
        <dbReference type="Rhea" id="RHEA-COMP:12313"/>
        <dbReference type="Rhea" id="RHEA-COMP:12315"/>
        <dbReference type="ChEBI" id="CHEBI:15377"/>
        <dbReference type="ChEBI" id="CHEBI:16044"/>
        <dbReference type="ChEBI" id="CHEBI:29950"/>
        <dbReference type="ChEBI" id="CHEBI:44120"/>
        <dbReference type="ChEBI" id="CHEBI:50058"/>
        <dbReference type="EC" id="1.8.4.11"/>
    </reaction>
</comment>
<dbReference type="GeneID" id="60256193"/>
<dbReference type="HAMAP" id="MF_01401">
    <property type="entry name" value="MsrA"/>
    <property type="match status" value="1"/>
</dbReference>
<dbReference type="Pfam" id="PF01625">
    <property type="entry name" value="PMSR"/>
    <property type="match status" value="1"/>
</dbReference>
<gene>
    <name evidence="4" type="primary">msrA</name>
    <name evidence="6" type="ORF">C8D84_11759</name>
</gene>
<evidence type="ECO:0000256" key="1">
    <source>
        <dbReference type="ARBA" id="ARBA00023002"/>
    </source>
</evidence>
<dbReference type="GO" id="GO:0033744">
    <property type="term" value="F:L-methionine:thioredoxin-disulfide S-oxidoreductase activity"/>
    <property type="evidence" value="ECO:0007669"/>
    <property type="project" value="RHEA"/>
</dbReference>
<reference evidence="6 7" key="1">
    <citation type="submission" date="2018-05" db="EMBL/GenBank/DDBJ databases">
        <title>Genomic Encyclopedia of Type Strains, Phase IV (KMG-IV): sequencing the most valuable type-strain genomes for metagenomic binning, comparative biology and taxonomic classification.</title>
        <authorList>
            <person name="Goeker M."/>
        </authorList>
    </citation>
    <scope>NUCLEOTIDE SEQUENCE [LARGE SCALE GENOMIC DNA]</scope>
    <source>
        <strain evidence="6 7">DSM 7229</strain>
    </source>
</reference>
<comment type="function">
    <text evidence="4">Has an important function as a repair enzyme for proteins that have been inactivated by oxidation. Catalyzes the reversible oxidation-reduction of methionine sulfoxide in proteins to methionine.</text>
</comment>
<dbReference type="InterPro" id="IPR036509">
    <property type="entry name" value="Met_Sox_Rdtase_MsrA_sf"/>
</dbReference>
<keyword evidence="1 4" id="KW-0560">Oxidoreductase</keyword>
<feature type="active site" evidence="4">
    <location>
        <position position="10"/>
    </location>
</feature>
<evidence type="ECO:0000313" key="6">
    <source>
        <dbReference type="EMBL" id="PWK06575.1"/>
    </source>
</evidence>
<feature type="domain" description="Peptide methionine sulphoxide reductase MsrA" evidence="5">
    <location>
        <begin position="3"/>
        <end position="153"/>
    </location>
</feature>
<dbReference type="InterPro" id="IPR002569">
    <property type="entry name" value="Met_Sox_Rdtase_MsrA_dom"/>
</dbReference>
<dbReference type="PANTHER" id="PTHR43774">
    <property type="entry name" value="PEPTIDE METHIONINE SULFOXIDE REDUCTASE"/>
    <property type="match status" value="1"/>
</dbReference>
<evidence type="ECO:0000256" key="2">
    <source>
        <dbReference type="ARBA" id="ARBA00047806"/>
    </source>
</evidence>
<comment type="similarity">
    <text evidence="4">Belongs to the MsrA Met sulfoxide reductase family.</text>
</comment>
<evidence type="ECO:0000313" key="7">
    <source>
        <dbReference type="Proteomes" id="UP000245655"/>
    </source>
</evidence>
<dbReference type="GO" id="GO:0008113">
    <property type="term" value="F:peptide-methionine (S)-S-oxide reductase activity"/>
    <property type="evidence" value="ECO:0007669"/>
    <property type="project" value="UniProtKB-UniRule"/>
</dbReference>
<sequence length="173" mass="19235">MQTIILGGGCFWCTESVFLSVKGVQSVVSGYMGGDAVSANYEAVCGGNTGHVEVIKVEFDDSIVPLEVILDVFFATHDPTTMDRQGNDVGSQYRSVVFYTEENQKPTIDRTINKLRDMGVNVVTEVHPAVEFYQAEETHQDFFNKNPGQGYCNFAIPPKLAKLRKEFSQYMVS</sequence>
<accession>A0A2V1ZP42</accession>